<proteinExistence type="predicted"/>
<organism evidence="1 2">
    <name type="scientific">Sphingobium herbicidovorans (strain ATCC 700291 / DSM 11019 / CCUG 56400 / KCTC 2939 / LMG 18315 / NBRC 16415 / MH)</name>
    <name type="common">Sphingomonas herbicidovorans</name>
    <dbReference type="NCBI Taxonomy" id="1219045"/>
    <lineage>
        <taxon>Bacteria</taxon>
        <taxon>Pseudomonadati</taxon>
        <taxon>Pseudomonadota</taxon>
        <taxon>Alphaproteobacteria</taxon>
        <taxon>Sphingomonadales</taxon>
        <taxon>Sphingomonadaceae</taxon>
        <taxon>Sphingobium</taxon>
    </lineage>
</organism>
<dbReference type="Proteomes" id="UP000024284">
    <property type="component" value="Unassembled WGS sequence"/>
</dbReference>
<sequence length="224" mass="25620">MDEIDIKVEALSWVRRACRGRPLPVVTSEFSLNGTGIRADLAILGETFCGIEIKSAADTLKRLPSQMEGYARYFDQTMLIIAPKHERGLSKLDLKQTEVWVQEARGTHRQIRSGAMTRAPGHTLLGLLTIQEERRAYRAAQGRKETSAEYDPYRSEFEAAFRCRYQGTSEAFWNAVKGRIIRREDLRLLSRFYPERQRAQEASAAEGKKWLQWTQQMNALAPAL</sequence>
<evidence type="ECO:0008006" key="3">
    <source>
        <dbReference type="Google" id="ProtNLM"/>
    </source>
</evidence>
<evidence type="ECO:0000313" key="1">
    <source>
        <dbReference type="EMBL" id="KFG91757.1"/>
    </source>
</evidence>
<protein>
    <recommendedName>
        <fullName evidence="3">Sce7726 family protein</fullName>
    </recommendedName>
</protein>
<evidence type="ECO:0000313" key="2">
    <source>
        <dbReference type="Proteomes" id="UP000024284"/>
    </source>
</evidence>
<dbReference type="AlphaFoldDB" id="A0A086PED9"/>
<accession>A0A086PED9</accession>
<comment type="caution">
    <text evidence="1">The sequence shown here is derived from an EMBL/GenBank/DDBJ whole genome shotgun (WGS) entry which is preliminary data.</text>
</comment>
<dbReference type="OrthoDB" id="3358108at2"/>
<keyword evidence="2" id="KW-1185">Reference proteome</keyword>
<dbReference type="RefSeq" id="WP_156103300.1">
    <property type="nucleotide sequence ID" value="NZ_BCZD01000001.1"/>
</dbReference>
<reference evidence="1" key="1">
    <citation type="submission" date="2014-08" db="EMBL/GenBank/DDBJ databases">
        <title>Draft genome sequences of Sphingobium herbicidovorans.</title>
        <authorList>
            <person name="Gan H.M."/>
            <person name="Gan H.Y."/>
            <person name="Savka M.A."/>
        </authorList>
    </citation>
    <scope>NUCLEOTIDE SEQUENCE [LARGE SCALE GENOMIC DNA]</scope>
    <source>
        <strain evidence="1">NBRC 16415</strain>
    </source>
</reference>
<gene>
    <name evidence="1" type="ORF">BV98_000004</name>
</gene>
<name>A0A086PED9_SPHHM</name>
<dbReference type="EMBL" id="JFZA02000001">
    <property type="protein sequence ID" value="KFG91757.1"/>
    <property type="molecule type" value="Genomic_DNA"/>
</dbReference>